<dbReference type="EMBL" id="JAQIZZ010000002">
    <property type="protein sequence ID" value="KAJ5552344.1"/>
    <property type="molecule type" value="Genomic_DNA"/>
</dbReference>
<dbReference type="Proteomes" id="UP001220324">
    <property type="component" value="Unassembled WGS sequence"/>
</dbReference>
<proteinExistence type="predicted"/>
<gene>
    <name evidence="1" type="ORF">N7494_001722</name>
</gene>
<name>A0AAD6D2I4_9EURO</name>
<dbReference type="AlphaFoldDB" id="A0AAD6D2I4"/>
<accession>A0AAD6D2I4</accession>
<evidence type="ECO:0000313" key="1">
    <source>
        <dbReference type="EMBL" id="KAJ5552344.1"/>
    </source>
</evidence>
<organism evidence="1 2">
    <name type="scientific">Penicillium frequentans</name>
    <dbReference type="NCBI Taxonomy" id="3151616"/>
    <lineage>
        <taxon>Eukaryota</taxon>
        <taxon>Fungi</taxon>
        <taxon>Dikarya</taxon>
        <taxon>Ascomycota</taxon>
        <taxon>Pezizomycotina</taxon>
        <taxon>Eurotiomycetes</taxon>
        <taxon>Eurotiomycetidae</taxon>
        <taxon>Eurotiales</taxon>
        <taxon>Aspergillaceae</taxon>
        <taxon>Penicillium</taxon>
    </lineage>
</organism>
<protein>
    <submittedName>
        <fullName evidence="1">Uncharacterized protein</fullName>
    </submittedName>
</protein>
<evidence type="ECO:0000313" key="2">
    <source>
        <dbReference type="Proteomes" id="UP001220324"/>
    </source>
</evidence>
<comment type="caution">
    <text evidence="1">The sequence shown here is derived from an EMBL/GenBank/DDBJ whole genome shotgun (WGS) entry which is preliminary data.</text>
</comment>
<sequence>MVAPPSRPFHWPGGIPPEIKANANDVTIQQANEEAKGWLLFVEEQWVSRANANVSDEDGDYEVRQRRALVESWAKASQEFRDSYHQRAPARNAMDYPSDAVRNAHLYYDTPSFVCLPPLGLSFPSNQSKWIKLYILSCRLDGEMDHCMQSHGARHGSLDPNPATISDPTKVQITDVLPRAFLEMANFAHITMTRQGTVLFMGFLWHWFLVTDDDLNTGHITVVDFKRNGQIDQCLRRRAFNMWPVYLDLFTGNRPLIHVIDDRIGGSQRMNSEYVTLTSSGMLAYMMANFDGSLDMNLPVIDILEGAKARGEFLDRFDGARDGWTEDIEIYAPGYLEMEAAGREAEYDHARLIDPEDAYDIRSALYRAQILSEL</sequence>
<keyword evidence="2" id="KW-1185">Reference proteome</keyword>
<reference evidence="1 2" key="1">
    <citation type="journal article" date="2023" name="IMA Fungus">
        <title>Comparative genomic study of the Penicillium genus elucidates a diverse pangenome and 15 lateral gene transfer events.</title>
        <authorList>
            <person name="Petersen C."/>
            <person name="Sorensen T."/>
            <person name="Nielsen M.R."/>
            <person name="Sondergaard T.E."/>
            <person name="Sorensen J.L."/>
            <person name="Fitzpatrick D.A."/>
            <person name="Frisvad J.C."/>
            <person name="Nielsen K.L."/>
        </authorList>
    </citation>
    <scope>NUCLEOTIDE SEQUENCE [LARGE SCALE GENOMIC DNA]</scope>
    <source>
        <strain evidence="1 2">IBT 35679</strain>
    </source>
</reference>